<dbReference type="EC" id="1.2.1.-" evidence="6"/>
<sequence length="493" mass="52608">MSNSQNAMLVDGRRVEGRGGSREVFNPTNGTVLAVVADASREQAHEALAAARRAQPAWAALAPLERAAIMQRIAALITENAEELARIVVQEQGKPILEARGEIGGAAGFFSYYAEFARRIQGEILPSDARGEQIWIQRVPVGVVAAIIPWNYPAALVSRKVAPSMIAGNTIVLKPHEETPLSALYMARLFEKAGVPAGVVNIVTGSGAEIGEALTSHPDVNLITMTGSVPTGKRIMATASANLVPVSLELGGKAPFIVMDDADIDLAVRSAVTSRYMNCGQVCICNERTLVHARVYDRFVETFVAASRSLRLGDPLSEQTDLGPKVSARELEKVERIVEAAIGAGAEAVLKGGRPDTPPVAGGYWMTPTVLTGVEPAMPIMQDEIFGPVVPIMKVADFDEALAIANDSRYGLSAYLFTNDFSKIMRAVNDVNFGEVYINRVGPESLQGFHNGYRNSGLGGDDGVHGLEAFLRKKTVYANYSGTSPVGLMPYGG</sequence>
<evidence type="ECO:0000313" key="7">
    <source>
        <dbReference type="Proteomes" id="UP001595377"/>
    </source>
</evidence>
<evidence type="ECO:0000256" key="2">
    <source>
        <dbReference type="ARBA" id="ARBA00023002"/>
    </source>
</evidence>
<dbReference type="InterPro" id="IPR050740">
    <property type="entry name" value="Aldehyde_DH_Superfamily"/>
</dbReference>
<dbReference type="EMBL" id="JBHRSP010000019">
    <property type="protein sequence ID" value="MFC3074078.1"/>
    <property type="molecule type" value="Genomic_DNA"/>
</dbReference>
<dbReference type="PROSITE" id="PS00070">
    <property type="entry name" value="ALDEHYDE_DEHYDR_CYS"/>
    <property type="match status" value="1"/>
</dbReference>
<dbReference type="RefSeq" id="WP_257313020.1">
    <property type="nucleotide sequence ID" value="NZ_JANFDG010000003.1"/>
</dbReference>
<feature type="domain" description="Aldehyde dehydrogenase" evidence="5">
    <location>
        <begin position="20"/>
        <end position="476"/>
    </location>
</feature>
<dbReference type="SUPFAM" id="SSF53720">
    <property type="entry name" value="ALDH-like"/>
    <property type="match status" value="1"/>
</dbReference>
<dbReference type="GO" id="GO:0016491">
    <property type="term" value="F:oxidoreductase activity"/>
    <property type="evidence" value="ECO:0007669"/>
    <property type="project" value="UniProtKB-KW"/>
</dbReference>
<name>A0ABV7DII9_9HYPH</name>
<protein>
    <submittedName>
        <fullName evidence="6">Aldehyde dehydrogenase</fullName>
        <ecNumber evidence="6">1.2.1.-</ecNumber>
    </submittedName>
</protein>
<proteinExistence type="inferred from homology"/>
<dbReference type="PROSITE" id="PS00687">
    <property type="entry name" value="ALDEHYDE_DEHYDR_GLU"/>
    <property type="match status" value="1"/>
</dbReference>
<dbReference type="PANTHER" id="PTHR43353">
    <property type="entry name" value="SUCCINATE-SEMIALDEHYDE DEHYDROGENASE, MITOCHONDRIAL"/>
    <property type="match status" value="1"/>
</dbReference>
<accession>A0ABV7DII9</accession>
<dbReference type="InterPro" id="IPR016162">
    <property type="entry name" value="Ald_DH_N"/>
</dbReference>
<comment type="similarity">
    <text evidence="1 4">Belongs to the aldehyde dehydrogenase family.</text>
</comment>
<evidence type="ECO:0000259" key="5">
    <source>
        <dbReference type="Pfam" id="PF00171"/>
    </source>
</evidence>
<dbReference type="InterPro" id="IPR016160">
    <property type="entry name" value="Ald_DH_CS_CYS"/>
</dbReference>
<dbReference type="Gene3D" id="3.40.605.10">
    <property type="entry name" value="Aldehyde Dehydrogenase, Chain A, domain 1"/>
    <property type="match status" value="1"/>
</dbReference>
<reference evidence="7" key="1">
    <citation type="journal article" date="2019" name="Int. J. Syst. Evol. Microbiol.">
        <title>The Global Catalogue of Microorganisms (GCM) 10K type strain sequencing project: providing services to taxonomists for standard genome sequencing and annotation.</title>
        <authorList>
            <consortium name="The Broad Institute Genomics Platform"/>
            <consortium name="The Broad Institute Genome Sequencing Center for Infectious Disease"/>
            <person name="Wu L."/>
            <person name="Ma J."/>
        </authorList>
    </citation>
    <scope>NUCLEOTIDE SEQUENCE [LARGE SCALE GENOMIC DNA]</scope>
    <source>
        <strain evidence="7">KCTC 52677</strain>
    </source>
</reference>
<dbReference type="Gene3D" id="3.40.309.10">
    <property type="entry name" value="Aldehyde Dehydrogenase, Chain A, domain 2"/>
    <property type="match status" value="1"/>
</dbReference>
<evidence type="ECO:0000313" key="6">
    <source>
        <dbReference type="EMBL" id="MFC3074078.1"/>
    </source>
</evidence>
<keyword evidence="2 4" id="KW-0560">Oxidoreductase</keyword>
<evidence type="ECO:0000256" key="3">
    <source>
        <dbReference type="PROSITE-ProRule" id="PRU10007"/>
    </source>
</evidence>
<dbReference type="InterPro" id="IPR029510">
    <property type="entry name" value="Ald_DH_CS_GLU"/>
</dbReference>
<dbReference type="Proteomes" id="UP001595377">
    <property type="component" value="Unassembled WGS sequence"/>
</dbReference>
<feature type="active site" evidence="3">
    <location>
        <position position="249"/>
    </location>
</feature>
<organism evidence="6 7">
    <name type="scientific">Shinella pollutisoli</name>
    <dbReference type="NCBI Taxonomy" id="2250594"/>
    <lineage>
        <taxon>Bacteria</taxon>
        <taxon>Pseudomonadati</taxon>
        <taxon>Pseudomonadota</taxon>
        <taxon>Alphaproteobacteria</taxon>
        <taxon>Hyphomicrobiales</taxon>
        <taxon>Rhizobiaceae</taxon>
        <taxon>Shinella</taxon>
    </lineage>
</organism>
<dbReference type="PANTHER" id="PTHR43353:SF5">
    <property type="entry name" value="SUCCINATE-SEMIALDEHYDE DEHYDROGENASE, MITOCHONDRIAL"/>
    <property type="match status" value="1"/>
</dbReference>
<gene>
    <name evidence="6" type="primary">aldA</name>
    <name evidence="6" type="ORF">ACFOHH_13275</name>
</gene>
<dbReference type="InterPro" id="IPR016163">
    <property type="entry name" value="Ald_DH_C"/>
</dbReference>
<evidence type="ECO:0000256" key="4">
    <source>
        <dbReference type="RuleBase" id="RU003345"/>
    </source>
</evidence>
<dbReference type="NCBIfam" id="NF007497">
    <property type="entry name" value="PRK10090.1"/>
    <property type="match status" value="1"/>
</dbReference>
<dbReference type="Pfam" id="PF00171">
    <property type="entry name" value="Aldedh"/>
    <property type="match status" value="1"/>
</dbReference>
<dbReference type="InterPro" id="IPR015590">
    <property type="entry name" value="Aldehyde_DH_dom"/>
</dbReference>
<comment type="caution">
    <text evidence="6">The sequence shown here is derived from an EMBL/GenBank/DDBJ whole genome shotgun (WGS) entry which is preliminary data.</text>
</comment>
<evidence type="ECO:0000256" key="1">
    <source>
        <dbReference type="ARBA" id="ARBA00009986"/>
    </source>
</evidence>
<dbReference type="InterPro" id="IPR016161">
    <property type="entry name" value="Ald_DH/histidinol_DH"/>
</dbReference>
<keyword evidence="7" id="KW-1185">Reference proteome</keyword>